<keyword evidence="4" id="KW-1185">Reference proteome</keyword>
<protein>
    <recommendedName>
        <fullName evidence="2">TauD/TfdA-like domain-containing protein</fullName>
    </recommendedName>
</protein>
<evidence type="ECO:0000313" key="3">
    <source>
        <dbReference type="EMBL" id="KAH7358969.1"/>
    </source>
</evidence>
<name>A0A8K0X1S0_9PEZI</name>
<proteinExistence type="predicted"/>
<dbReference type="InterPro" id="IPR003819">
    <property type="entry name" value="TauD/TfdA-like"/>
</dbReference>
<dbReference type="SUPFAM" id="SSF51197">
    <property type="entry name" value="Clavaminate synthase-like"/>
    <property type="match status" value="1"/>
</dbReference>
<dbReference type="AlphaFoldDB" id="A0A8K0X1S0"/>
<evidence type="ECO:0000313" key="4">
    <source>
        <dbReference type="Proteomes" id="UP000813385"/>
    </source>
</evidence>
<dbReference type="PANTHER" id="PTHR10696">
    <property type="entry name" value="GAMMA-BUTYROBETAINE HYDROXYLASE-RELATED"/>
    <property type="match status" value="1"/>
</dbReference>
<dbReference type="GO" id="GO:0016491">
    <property type="term" value="F:oxidoreductase activity"/>
    <property type="evidence" value="ECO:0007669"/>
    <property type="project" value="UniProtKB-KW"/>
</dbReference>
<dbReference type="Gene3D" id="3.60.130.10">
    <property type="entry name" value="Clavaminate synthase-like"/>
    <property type="match status" value="1"/>
</dbReference>
<sequence>MAAAAVLSAVSLPPPPETPAFIATPAARPPPGQPDIQYHPDWHKYQARAARRAKLDNLPKTVPEGFPTELKGDLVWEGETLAETYDWTYVLSAQQLEEIDHALAHFRSLNLPLGHVSADTFPLPTLRPELRRLSRELHSGHGFFVLRGLQVDRYSREDNIIIYTGVSSHVAAIRGRQDSRYQGREADVVVTHIKDLTVSDPGKKGDIGSPAYTADKQVFHTDAGNIISLFALSTAADGGASRLASTWRVYNHLAATRPDLIHTLSESWDVENFAKAQGDQDRFISRPLLYHQPATDSAPERIVLQYARRYFVGFGALPRSADIPPITEAQADALDALHFLGERFSVSTNFEKGDIQYVNNTGIFHARDGFTDTPEKQRHLLRLWLRDPEHSWETPAALEDRWRAVYGGVTPERQVFPLEPYIRSESNKEAATKS</sequence>
<feature type="domain" description="TauD/TfdA-like" evidence="2">
    <location>
        <begin position="112"/>
        <end position="384"/>
    </location>
</feature>
<evidence type="ECO:0000259" key="2">
    <source>
        <dbReference type="Pfam" id="PF02668"/>
    </source>
</evidence>
<evidence type="ECO:0000256" key="1">
    <source>
        <dbReference type="ARBA" id="ARBA00023002"/>
    </source>
</evidence>
<dbReference type="OrthoDB" id="272271at2759"/>
<dbReference type="FunFam" id="3.60.130.10:FF:000011">
    <property type="entry name" value="Taurine catabolism dioxygenase TauD"/>
    <property type="match status" value="1"/>
</dbReference>
<comment type="caution">
    <text evidence="3">The sequence shown here is derived from an EMBL/GenBank/DDBJ whole genome shotgun (WGS) entry which is preliminary data.</text>
</comment>
<dbReference type="PANTHER" id="PTHR10696:SF54">
    <property type="entry name" value="FAMILY OXIDOREDUCTASE, PUTATIVE (AFU_ORTHOLOGUE AFUA_4G13850)-RELATED"/>
    <property type="match status" value="1"/>
</dbReference>
<reference evidence="3" key="1">
    <citation type="journal article" date="2021" name="Nat. Commun.">
        <title>Genetic determinants of endophytism in the Arabidopsis root mycobiome.</title>
        <authorList>
            <person name="Mesny F."/>
            <person name="Miyauchi S."/>
            <person name="Thiergart T."/>
            <person name="Pickel B."/>
            <person name="Atanasova L."/>
            <person name="Karlsson M."/>
            <person name="Huettel B."/>
            <person name="Barry K.W."/>
            <person name="Haridas S."/>
            <person name="Chen C."/>
            <person name="Bauer D."/>
            <person name="Andreopoulos W."/>
            <person name="Pangilinan J."/>
            <person name="LaButti K."/>
            <person name="Riley R."/>
            <person name="Lipzen A."/>
            <person name="Clum A."/>
            <person name="Drula E."/>
            <person name="Henrissat B."/>
            <person name="Kohler A."/>
            <person name="Grigoriev I.V."/>
            <person name="Martin F.M."/>
            <person name="Hacquard S."/>
        </authorList>
    </citation>
    <scope>NUCLEOTIDE SEQUENCE</scope>
    <source>
        <strain evidence="3">MPI-CAGE-AT-0016</strain>
    </source>
</reference>
<accession>A0A8K0X1S0</accession>
<organism evidence="3 4">
    <name type="scientific">Plectosphaerella cucumerina</name>
    <dbReference type="NCBI Taxonomy" id="40658"/>
    <lineage>
        <taxon>Eukaryota</taxon>
        <taxon>Fungi</taxon>
        <taxon>Dikarya</taxon>
        <taxon>Ascomycota</taxon>
        <taxon>Pezizomycotina</taxon>
        <taxon>Sordariomycetes</taxon>
        <taxon>Hypocreomycetidae</taxon>
        <taxon>Glomerellales</taxon>
        <taxon>Plectosphaerellaceae</taxon>
        <taxon>Plectosphaerella</taxon>
    </lineage>
</organism>
<gene>
    <name evidence="3" type="ORF">B0T11DRAFT_341165</name>
</gene>
<dbReference type="InterPro" id="IPR050411">
    <property type="entry name" value="AlphaKG_dependent_hydroxylases"/>
</dbReference>
<dbReference type="InterPro" id="IPR042098">
    <property type="entry name" value="TauD-like_sf"/>
</dbReference>
<dbReference type="Proteomes" id="UP000813385">
    <property type="component" value="Unassembled WGS sequence"/>
</dbReference>
<dbReference type="EMBL" id="JAGPXD010000004">
    <property type="protein sequence ID" value="KAH7358969.1"/>
    <property type="molecule type" value="Genomic_DNA"/>
</dbReference>
<keyword evidence="1" id="KW-0560">Oxidoreductase</keyword>
<dbReference type="Pfam" id="PF02668">
    <property type="entry name" value="TauD"/>
    <property type="match status" value="1"/>
</dbReference>